<feature type="transmembrane region" description="Helical" evidence="18">
    <location>
        <begin position="43"/>
        <end position="63"/>
    </location>
</feature>
<geneLocation type="mitochondrion" evidence="20"/>
<feature type="transmembrane region" description="Helical" evidence="18">
    <location>
        <begin position="167"/>
        <end position="192"/>
    </location>
</feature>
<evidence type="ECO:0000256" key="6">
    <source>
        <dbReference type="ARBA" id="ARBA00022448"/>
    </source>
</evidence>
<feature type="transmembrane region" description="Helical" evidence="18">
    <location>
        <begin position="129"/>
        <end position="147"/>
    </location>
</feature>
<dbReference type="EMBL" id="KT696254">
    <property type="protein sequence ID" value="AML26615.1"/>
    <property type="molecule type" value="Genomic_DNA"/>
</dbReference>
<proteinExistence type="inferred from homology"/>
<evidence type="ECO:0000256" key="9">
    <source>
        <dbReference type="ARBA" id="ARBA00022792"/>
    </source>
</evidence>
<evidence type="ECO:0000259" key="19">
    <source>
        <dbReference type="Pfam" id="PF00361"/>
    </source>
</evidence>
<keyword evidence="10 18" id="KW-1278">Translocase</keyword>
<evidence type="ECO:0000256" key="18">
    <source>
        <dbReference type="RuleBase" id="RU003403"/>
    </source>
</evidence>
<keyword evidence="12 18" id="KW-1133">Transmembrane helix</keyword>
<feature type="domain" description="NADH:quinone oxidoreductase/Mrp antiporter transmembrane" evidence="19">
    <location>
        <begin position="9"/>
        <end position="260"/>
    </location>
</feature>
<evidence type="ECO:0000256" key="7">
    <source>
        <dbReference type="ARBA" id="ARBA00022660"/>
    </source>
</evidence>
<reference evidence="20" key="1">
    <citation type="submission" date="2015-09" db="EMBL/GenBank/DDBJ databases">
        <title>Capturing the unknown biodiversity of arthropods in tropical forests using metagenomics.</title>
        <authorList>
            <person name="Andujar C."/>
            <person name="Creedy T.J."/>
            <person name="Garner B."/>
            <person name="Canty R."/>
            <person name="Warner H.B."/>
            <person name="Lipecki J."/>
            <person name="Crampton-Platt A."/>
            <person name="Gabrielli M."/>
            <person name="Croydon-Veleslavov I.A."/>
            <person name="Lim J.L."/>
            <person name="Linard B."/>
            <person name="Vogler A."/>
        </authorList>
    </citation>
    <scope>NUCLEOTIDE SEQUENCE</scope>
</reference>
<evidence type="ECO:0000313" key="20">
    <source>
        <dbReference type="EMBL" id="AML26615.1"/>
    </source>
</evidence>
<evidence type="ECO:0000256" key="3">
    <source>
        <dbReference type="ARBA" id="ARBA00007012"/>
    </source>
</evidence>
<keyword evidence="7 18" id="KW-0679">Respiratory chain</keyword>
<comment type="subcellular location">
    <subcellularLocation>
        <location evidence="2 18">Mitochondrion inner membrane</location>
        <topology evidence="2 18">Multi-pass membrane protein</topology>
    </subcellularLocation>
</comment>
<accession>A0A126TEC0</accession>
<dbReference type="InterPro" id="IPR003917">
    <property type="entry name" value="NADH_UbQ_OxRdtase_chain2"/>
</dbReference>
<evidence type="ECO:0000256" key="4">
    <source>
        <dbReference type="ARBA" id="ARBA00012944"/>
    </source>
</evidence>
<dbReference type="PANTHER" id="PTHR46552">
    <property type="entry name" value="NADH-UBIQUINONE OXIDOREDUCTASE CHAIN 2"/>
    <property type="match status" value="1"/>
</dbReference>
<evidence type="ECO:0000256" key="17">
    <source>
        <dbReference type="ARBA" id="ARBA00049551"/>
    </source>
</evidence>
<comment type="function">
    <text evidence="18">Core subunit of the mitochondrial membrane respiratory chain NADH dehydrogenase (Complex I) which catalyzes electron transfer from NADH through the respiratory chain, using ubiquinone as an electron acceptor. Essential for the catalytic activity and assembly of complex I.</text>
</comment>
<keyword evidence="13 18" id="KW-0520">NAD</keyword>
<gene>
    <name evidence="20" type="primary">ND2</name>
</gene>
<name>A0A126TEC0_9CUCU</name>
<keyword evidence="11 18" id="KW-0249">Electron transport</keyword>
<evidence type="ECO:0000256" key="11">
    <source>
        <dbReference type="ARBA" id="ARBA00022982"/>
    </source>
</evidence>
<evidence type="ECO:0000256" key="14">
    <source>
        <dbReference type="ARBA" id="ARBA00023075"/>
    </source>
</evidence>
<keyword evidence="16 18" id="KW-0472">Membrane</keyword>
<evidence type="ECO:0000256" key="12">
    <source>
        <dbReference type="ARBA" id="ARBA00022989"/>
    </source>
</evidence>
<dbReference type="EC" id="7.1.1.2" evidence="4 18"/>
<evidence type="ECO:0000256" key="15">
    <source>
        <dbReference type="ARBA" id="ARBA00023128"/>
    </source>
</evidence>
<evidence type="ECO:0000256" key="8">
    <source>
        <dbReference type="ARBA" id="ARBA00022692"/>
    </source>
</evidence>
<sequence>MSIMLIISSNSWIGMWMGLEINLMTTIPMIYEKKNIYASESTTKYFIIQAFASSLFLFSIISLPMFPSWHPYMKLFLMMSILMKLGMPPLHFWLPDLVSGLSWSENIIILIIQKIAPMMILINSLEQSYYISMIIILSSTISSVQGMNQTDLRKILAYSSINHMSWMILAMMKSVNMWALYFCVYAFISMTVMKMLDMNHTYWLSNLSKNNHYFMIILSLNILSMGGMPPMLGFLPKWLVIELLMEKYMIIILILIFLSIIVLYFYMRMTITSFTLINKMNMNTKINIQNMNYMFTSIIMINILTLAPWLISFSL</sequence>
<feature type="transmembrane region" description="Helical" evidence="18">
    <location>
        <begin position="290"/>
        <end position="311"/>
    </location>
</feature>
<evidence type="ECO:0000256" key="10">
    <source>
        <dbReference type="ARBA" id="ARBA00022967"/>
    </source>
</evidence>
<keyword evidence="8 18" id="KW-0812">Transmembrane</keyword>
<feature type="transmembrane region" description="Helical" evidence="18">
    <location>
        <begin position="12"/>
        <end position="31"/>
    </location>
</feature>
<dbReference type="GO" id="GO:0006120">
    <property type="term" value="P:mitochondrial electron transport, NADH to ubiquinone"/>
    <property type="evidence" value="ECO:0007669"/>
    <property type="project" value="InterPro"/>
</dbReference>
<keyword evidence="9 18" id="KW-0999">Mitochondrion inner membrane</keyword>
<evidence type="ECO:0000256" key="13">
    <source>
        <dbReference type="ARBA" id="ARBA00023027"/>
    </source>
</evidence>
<dbReference type="InterPro" id="IPR050175">
    <property type="entry name" value="Complex_I_Subunit_2"/>
</dbReference>
<evidence type="ECO:0000256" key="16">
    <source>
        <dbReference type="ARBA" id="ARBA00023136"/>
    </source>
</evidence>
<comment type="similarity">
    <text evidence="3 18">Belongs to the complex I subunit 2 family.</text>
</comment>
<dbReference type="AlphaFoldDB" id="A0A126TEC0"/>
<organism evidence="20">
    <name type="scientific">Platypodinae sp. BMNH 1274714</name>
    <dbReference type="NCBI Taxonomy" id="2558030"/>
    <lineage>
        <taxon>Eukaryota</taxon>
        <taxon>Metazoa</taxon>
        <taxon>Ecdysozoa</taxon>
        <taxon>Arthropoda</taxon>
        <taxon>Hexapoda</taxon>
        <taxon>Insecta</taxon>
        <taxon>Pterygota</taxon>
        <taxon>Neoptera</taxon>
        <taxon>Endopterygota</taxon>
        <taxon>Coleoptera</taxon>
        <taxon>Polyphaga</taxon>
        <taxon>Cucujiformia</taxon>
        <taxon>Curculionidae</taxon>
        <taxon>Platypodinae</taxon>
    </lineage>
</organism>
<dbReference type="Pfam" id="PF00361">
    <property type="entry name" value="Proton_antipo_M"/>
    <property type="match status" value="1"/>
</dbReference>
<evidence type="ECO:0000256" key="5">
    <source>
        <dbReference type="ARBA" id="ARBA00021008"/>
    </source>
</evidence>
<dbReference type="GO" id="GO:0005743">
    <property type="term" value="C:mitochondrial inner membrane"/>
    <property type="evidence" value="ECO:0007669"/>
    <property type="project" value="UniProtKB-SubCell"/>
</dbReference>
<keyword evidence="6" id="KW-0813">Transport</keyword>
<comment type="catalytic activity">
    <reaction evidence="17 18">
        <text>a ubiquinone + NADH + 5 H(+)(in) = a ubiquinol + NAD(+) + 4 H(+)(out)</text>
        <dbReference type="Rhea" id="RHEA:29091"/>
        <dbReference type="Rhea" id="RHEA-COMP:9565"/>
        <dbReference type="Rhea" id="RHEA-COMP:9566"/>
        <dbReference type="ChEBI" id="CHEBI:15378"/>
        <dbReference type="ChEBI" id="CHEBI:16389"/>
        <dbReference type="ChEBI" id="CHEBI:17976"/>
        <dbReference type="ChEBI" id="CHEBI:57540"/>
        <dbReference type="ChEBI" id="CHEBI:57945"/>
        <dbReference type="EC" id="7.1.1.2"/>
    </reaction>
</comment>
<feature type="transmembrane region" description="Helical" evidence="18">
    <location>
        <begin position="213"/>
        <end position="236"/>
    </location>
</feature>
<dbReference type="PANTHER" id="PTHR46552:SF1">
    <property type="entry name" value="NADH-UBIQUINONE OXIDOREDUCTASE CHAIN 2"/>
    <property type="match status" value="1"/>
</dbReference>
<dbReference type="InterPro" id="IPR001750">
    <property type="entry name" value="ND/Mrp_TM"/>
</dbReference>
<feature type="transmembrane region" description="Helical" evidence="18">
    <location>
        <begin position="248"/>
        <end position="269"/>
    </location>
</feature>
<evidence type="ECO:0000256" key="1">
    <source>
        <dbReference type="ARBA" id="ARBA00003257"/>
    </source>
</evidence>
<comment type="function">
    <text evidence="1">Core subunit of the mitochondrial membrane respiratory chain NADH dehydrogenase (Complex I) that is believed to belong to the minimal assembly required for catalysis. Complex I functions in the transfer of electrons from NADH to the respiratory chain. The immediate electron acceptor for the enzyme is believed to be ubiquinone.</text>
</comment>
<evidence type="ECO:0000256" key="2">
    <source>
        <dbReference type="ARBA" id="ARBA00004448"/>
    </source>
</evidence>
<dbReference type="PRINTS" id="PR01436">
    <property type="entry name" value="NADHDHGNASE2"/>
</dbReference>
<keyword evidence="15 18" id="KW-0496">Mitochondrion</keyword>
<protein>
    <recommendedName>
        <fullName evidence="5 18">NADH-ubiquinone oxidoreductase chain 2</fullName>
        <ecNumber evidence="4 18">7.1.1.2</ecNumber>
    </recommendedName>
</protein>
<dbReference type="GO" id="GO:0008137">
    <property type="term" value="F:NADH dehydrogenase (ubiquinone) activity"/>
    <property type="evidence" value="ECO:0007669"/>
    <property type="project" value="UniProtKB-EC"/>
</dbReference>
<keyword evidence="14 18" id="KW-0830">Ubiquinone</keyword>